<comment type="caution">
    <text evidence="2">The sequence shown here is derived from an EMBL/GenBank/DDBJ whole genome shotgun (WGS) entry which is preliminary data.</text>
</comment>
<dbReference type="InterPro" id="IPR043129">
    <property type="entry name" value="ATPase_NBD"/>
</dbReference>
<dbReference type="InterPro" id="IPR000600">
    <property type="entry name" value="ROK"/>
</dbReference>
<proteinExistence type="inferred from homology"/>
<dbReference type="RefSeq" id="WP_188895384.1">
    <property type="nucleotide sequence ID" value="NZ_BMMZ01000004.1"/>
</dbReference>
<accession>A0A917W3G4</accession>
<dbReference type="Gene3D" id="1.10.10.10">
    <property type="entry name" value="Winged helix-like DNA-binding domain superfamily/Winged helix DNA-binding domain"/>
    <property type="match status" value="1"/>
</dbReference>
<evidence type="ECO:0000313" key="3">
    <source>
        <dbReference type="Proteomes" id="UP000613840"/>
    </source>
</evidence>
<comment type="similarity">
    <text evidence="1">Belongs to the ROK (NagC/XylR) family.</text>
</comment>
<reference evidence="2" key="2">
    <citation type="submission" date="2020-09" db="EMBL/GenBank/DDBJ databases">
        <authorList>
            <person name="Sun Q."/>
            <person name="Zhou Y."/>
        </authorList>
    </citation>
    <scope>NUCLEOTIDE SEQUENCE</scope>
    <source>
        <strain evidence="2">CGMCC 4.7306</strain>
    </source>
</reference>
<sequence length="386" mass="40814">MGTGFERNVAAADASARSVALAVLRSGPVSRADLARRLGLSTASLTRLTRPMISSGLLVERQPEGGNRTGRPSTPLDIDAGQAHFLGIKITWDVIYAVVCDLKGTVISRTRAAVTDTSAEAVVKQTVAIIDDHRRRGPGVTGVGIGIGGTVEGHRWVRRVPALGWTGEFDLADRLSASVGLPVSVDNDVRALTQGKHWFGEGRECSSLAVITVGVGVGCALVIDDQLYEGRRGLAAKVDHWALDPEGPACPRGHRGCAHQLLASGQVSARASEGMGRPVSFEECMRLAADGEPVTSQIVQHAAACLGLLVSRVADMIAPERVLVTGDGIELAMLGEDRMRTALVANRSTLADADDVRLVRSDFYAWAQGAAAIAIRRHMLTELPVT</sequence>
<dbReference type="SUPFAM" id="SSF46785">
    <property type="entry name" value="Winged helix' DNA-binding domain"/>
    <property type="match status" value="1"/>
</dbReference>
<keyword evidence="3" id="KW-1185">Reference proteome</keyword>
<dbReference type="PANTHER" id="PTHR18964:SF149">
    <property type="entry name" value="BIFUNCTIONAL UDP-N-ACETYLGLUCOSAMINE 2-EPIMERASE_N-ACETYLMANNOSAMINE KINASE"/>
    <property type="match status" value="1"/>
</dbReference>
<organism evidence="2 3">
    <name type="scientific">Microlunatus endophyticus</name>
    <dbReference type="NCBI Taxonomy" id="1716077"/>
    <lineage>
        <taxon>Bacteria</taxon>
        <taxon>Bacillati</taxon>
        <taxon>Actinomycetota</taxon>
        <taxon>Actinomycetes</taxon>
        <taxon>Propionibacteriales</taxon>
        <taxon>Propionibacteriaceae</taxon>
        <taxon>Microlunatus</taxon>
    </lineage>
</organism>
<dbReference type="AlphaFoldDB" id="A0A917W3G4"/>
<dbReference type="Proteomes" id="UP000613840">
    <property type="component" value="Unassembled WGS sequence"/>
</dbReference>
<evidence type="ECO:0000256" key="1">
    <source>
        <dbReference type="ARBA" id="ARBA00006479"/>
    </source>
</evidence>
<dbReference type="InterPro" id="IPR036388">
    <property type="entry name" value="WH-like_DNA-bd_sf"/>
</dbReference>
<dbReference type="SUPFAM" id="SSF53067">
    <property type="entry name" value="Actin-like ATPase domain"/>
    <property type="match status" value="1"/>
</dbReference>
<protein>
    <submittedName>
        <fullName evidence="2">MarR family transcriptional regulator</fullName>
    </submittedName>
</protein>
<dbReference type="PANTHER" id="PTHR18964">
    <property type="entry name" value="ROK (REPRESSOR, ORF, KINASE) FAMILY"/>
    <property type="match status" value="1"/>
</dbReference>
<dbReference type="Pfam" id="PF00480">
    <property type="entry name" value="ROK"/>
    <property type="match status" value="1"/>
</dbReference>
<dbReference type="Gene3D" id="3.30.420.40">
    <property type="match status" value="2"/>
</dbReference>
<evidence type="ECO:0000313" key="2">
    <source>
        <dbReference type="EMBL" id="GGL63330.1"/>
    </source>
</evidence>
<reference evidence="2" key="1">
    <citation type="journal article" date="2014" name="Int. J. Syst. Evol. Microbiol.">
        <title>Complete genome sequence of Corynebacterium casei LMG S-19264T (=DSM 44701T), isolated from a smear-ripened cheese.</title>
        <authorList>
            <consortium name="US DOE Joint Genome Institute (JGI-PGF)"/>
            <person name="Walter F."/>
            <person name="Albersmeier A."/>
            <person name="Kalinowski J."/>
            <person name="Ruckert C."/>
        </authorList>
    </citation>
    <scope>NUCLEOTIDE SEQUENCE</scope>
    <source>
        <strain evidence="2">CGMCC 4.7306</strain>
    </source>
</reference>
<dbReference type="InterPro" id="IPR036390">
    <property type="entry name" value="WH_DNA-bd_sf"/>
</dbReference>
<dbReference type="EMBL" id="BMMZ01000004">
    <property type="protein sequence ID" value="GGL63330.1"/>
    <property type="molecule type" value="Genomic_DNA"/>
</dbReference>
<gene>
    <name evidence="2" type="ORF">GCM10011575_22290</name>
</gene>
<name>A0A917W3G4_9ACTN</name>